<feature type="compositionally biased region" description="Pro residues" evidence="1">
    <location>
        <begin position="94"/>
        <end position="104"/>
    </location>
</feature>
<evidence type="ECO:0000313" key="3">
    <source>
        <dbReference type="Proteomes" id="UP000006820"/>
    </source>
</evidence>
<proteinExistence type="predicted"/>
<sequence>MDGIPAAYYSAARSCQQLAEETNAAFTHTYREIVTLREASGSDAIGQRWGEKHDVWATELHQTVYSSWIPALDRYSQILLQVGHNHALADYYATPPPRSSPPEKPAAYPGSRETPEFRSMRSRSGTGTGLYDNIGLAQSIPYTVPDGNTDHLRDIATAWEKLGRRSDIRLSTRLLGPITEFQHINSDDAAGIADDLQELARVASDVFDFVDHLHKFSWEQHECLFDLRSRLLPAIIHETAAPLLVPVKVTSSPTAIHAEFSPTSNLTVARAALSAAMHGALESWHEARDTSLTSSRPSDIDRARAISDEIRDRETRYLDREDPDVTFDDPKRPNLGSDGKYRVNEGDSEIQIDDPNNPARTITDIDRIEGGILWEEKSATSAADIQKWVDKQVTKKLESYMEAQQYIAGYEDSPIGIEFTSPGVDPAFKSAVEQAVAEFKANNPATEIVVKWPP</sequence>
<feature type="region of interest" description="Disordered" evidence="1">
    <location>
        <begin position="287"/>
        <end position="306"/>
    </location>
</feature>
<accession>Q5YRD7</accession>
<dbReference type="KEGG" id="nfa:NFA_44030"/>
<feature type="region of interest" description="Disordered" evidence="1">
    <location>
        <begin position="91"/>
        <end position="126"/>
    </location>
</feature>
<dbReference type="AlphaFoldDB" id="Q5YRD7"/>
<organism evidence="2 3">
    <name type="scientific">Nocardia farcinica (strain IFM 10152)</name>
    <dbReference type="NCBI Taxonomy" id="247156"/>
    <lineage>
        <taxon>Bacteria</taxon>
        <taxon>Bacillati</taxon>
        <taxon>Actinomycetota</taxon>
        <taxon>Actinomycetes</taxon>
        <taxon>Mycobacteriales</taxon>
        <taxon>Nocardiaceae</taxon>
        <taxon>Nocardia</taxon>
    </lineage>
</organism>
<name>Q5YRD7_NOCFA</name>
<dbReference type="eggNOG" id="COG3087">
    <property type="taxonomic scope" value="Bacteria"/>
</dbReference>
<evidence type="ECO:0000256" key="1">
    <source>
        <dbReference type="SAM" id="MobiDB-lite"/>
    </source>
</evidence>
<keyword evidence="3" id="KW-1185">Reference proteome</keyword>
<dbReference type="Proteomes" id="UP000006820">
    <property type="component" value="Chromosome"/>
</dbReference>
<dbReference type="HOGENOM" id="CLU_602477_0_0_11"/>
<reference evidence="2 3" key="1">
    <citation type="journal article" date="2004" name="Proc. Natl. Acad. Sci. U.S.A.">
        <title>The complete genomic sequence of Nocardia farcinica IFM 10152.</title>
        <authorList>
            <person name="Ishikawa J."/>
            <person name="Yamashita A."/>
            <person name="Mikami Y."/>
            <person name="Hoshino Y."/>
            <person name="Kurita H."/>
            <person name="Hotta K."/>
            <person name="Shiba T."/>
            <person name="Hattori M."/>
        </authorList>
    </citation>
    <scope>NUCLEOTIDE SEQUENCE [LARGE SCALE GENOMIC DNA]</scope>
    <source>
        <strain evidence="2 3">IFM 10152</strain>
    </source>
</reference>
<gene>
    <name evidence="2" type="ordered locus">NFA_44030</name>
</gene>
<feature type="region of interest" description="Disordered" evidence="1">
    <location>
        <begin position="314"/>
        <end position="343"/>
    </location>
</feature>
<dbReference type="STRING" id="247156.NFA_44030"/>
<evidence type="ECO:0000313" key="2">
    <source>
        <dbReference type="EMBL" id="BAD59254.2"/>
    </source>
</evidence>
<dbReference type="EMBL" id="AP006618">
    <property type="protein sequence ID" value="BAD59254.2"/>
    <property type="molecule type" value="Genomic_DNA"/>
</dbReference>
<protein>
    <submittedName>
        <fullName evidence="2">Uncharacterized protein</fullName>
    </submittedName>
</protein>